<name>A0ABV7U7W6_9RHOB</name>
<dbReference type="SUPFAM" id="SSF54909">
    <property type="entry name" value="Dimeric alpha+beta barrel"/>
    <property type="match status" value="1"/>
</dbReference>
<accession>A0ABV7U7W6</accession>
<dbReference type="PANTHER" id="PTHR41521:SF4">
    <property type="entry name" value="BLR0684 PROTEIN"/>
    <property type="match status" value="1"/>
</dbReference>
<dbReference type="Pfam" id="PF07045">
    <property type="entry name" value="DUF1330"/>
    <property type="match status" value="1"/>
</dbReference>
<dbReference type="InterPro" id="IPR011008">
    <property type="entry name" value="Dimeric_a/b-barrel"/>
</dbReference>
<keyword evidence="3" id="KW-1185">Reference proteome</keyword>
<dbReference type="InterPro" id="IPR010753">
    <property type="entry name" value="DUF1330"/>
</dbReference>
<sequence>MIMTKGYWVAFADVTDPEGYKDYIAENGKAFRKYGGRFLTRGSKSEVSEGNPRSRVVVIEFPSLDAAVACYASPEYEEAMRLRAGKAIMDLAIVPGYEGQQPDETA</sequence>
<dbReference type="RefSeq" id="WP_306609330.1">
    <property type="nucleotide sequence ID" value="NZ_JBHRXY010000019.1"/>
</dbReference>
<evidence type="ECO:0000313" key="3">
    <source>
        <dbReference type="Proteomes" id="UP001595539"/>
    </source>
</evidence>
<dbReference type="PANTHER" id="PTHR41521">
    <property type="match status" value="1"/>
</dbReference>
<evidence type="ECO:0000259" key="1">
    <source>
        <dbReference type="Pfam" id="PF07045"/>
    </source>
</evidence>
<gene>
    <name evidence="2" type="ORF">ACFOM8_16575</name>
</gene>
<organism evidence="2 3">
    <name type="scientific">Paracoccus angustae</name>
    <dbReference type="NCBI Taxonomy" id="1671480"/>
    <lineage>
        <taxon>Bacteria</taxon>
        <taxon>Pseudomonadati</taxon>
        <taxon>Pseudomonadota</taxon>
        <taxon>Alphaproteobacteria</taxon>
        <taxon>Rhodobacterales</taxon>
        <taxon>Paracoccaceae</taxon>
        <taxon>Paracoccus</taxon>
    </lineage>
</organism>
<dbReference type="Proteomes" id="UP001595539">
    <property type="component" value="Unassembled WGS sequence"/>
</dbReference>
<evidence type="ECO:0000313" key="2">
    <source>
        <dbReference type="EMBL" id="MFC3631058.1"/>
    </source>
</evidence>
<comment type="caution">
    <text evidence="2">The sequence shown here is derived from an EMBL/GenBank/DDBJ whole genome shotgun (WGS) entry which is preliminary data.</text>
</comment>
<dbReference type="Gene3D" id="3.30.70.100">
    <property type="match status" value="1"/>
</dbReference>
<dbReference type="EMBL" id="JBHRXY010000019">
    <property type="protein sequence ID" value="MFC3631058.1"/>
    <property type="molecule type" value="Genomic_DNA"/>
</dbReference>
<protein>
    <submittedName>
        <fullName evidence="2">DUF1330 domain-containing protein</fullName>
    </submittedName>
</protein>
<feature type="domain" description="DUF1330" evidence="1">
    <location>
        <begin position="5"/>
        <end position="97"/>
    </location>
</feature>
<proteinExistence type="predicted"/>
<reference evidence="3" key="1">
    <citation type="journal article" date="2019" name="Int. J. Syst. Evol. Microbiol.">
        <title>The Global Catalogue of Microorganisms (GCM) 10K type strain sequencing project: providing services to taxonomists for standard genome sequencing and annotation.</title>
        <authorList>
            <consortium name="The Broad Institute Genomics Platform"/>
            <consortium name="The Broad Institute Genome Sequencing Center for Infectious Disease"/>
            <person name="Wu L."/>
            <person name="Ma J."/>
        </authorList>
    </citation>
    <scope>NUCLEOTIDE SEQUENCE [LARGE SCALE GENOMIC DNA]</scope>
    <source>
        <strain evidence="3">KCTC 42473</strain>
    </source>
</reference>